<proteinExistence type="predicted"/>
<sequence length="91" mass="10880">MLLIPASNARRIVFLDLALFRFPSGFQVNACLVMQFDDFRNVMSYPFPLKTATFTLICDWKSYLLNVAHFRKPPIFNREYLRNNYRFYSVQ</sequence>
<keyword evidence="2" id="KW-1185">Reference proteome</keyword>
<protein>
    <submittedName>
        <fullName evidence="1">Uncharacterized protein</fullName>
    </submittedName>
</protein>
<reference evidence="1 2" key="1">
    <citation type="submission" date="2018-11" db="EMBL/GenBank/DDBJ databases">
        <authorList>
            <consortium name="Pathogen Informatics"/>
        </authorList>
    </citation>
    <scope>NUCLEOTIDE SEQUENCE [LARGE SCALE GENOMIC DNA]</scope>
    <source>
        <strain>Denwood</strain>
        <strain evidence="2">Zambia</strain>
    </source>
</reference>
<dbReference type="AlphaFoldDB" id="A0A183Q1I9"/>
<dbReference type="Proteomes" id="UP000269396">
    <property type="component" value="Unassembled WGS sequence"/>
</dbReference>
<gene>
    <name evidence="1" type="ORF">SMTD_LOCUS20474</name>
</gene>
<organism evidence="1 2">
    <name type="scientific">Schistosoma mattheei</name>
    <dbReference type="NCBI Taxonomy" id="31246"/>
    <lineage>
        <taxon>Eukaryota</taxon>
        <taxon>Metazoa</taxon>
        <taxon>Spiralia</taxon>
        <taxon>Lophotrochozoa</taxon>
        <taxon>Platyhelminthes</taxon>
        <taxon>Trematoda</taxon>
        <taxon>Digenea</taxon>
        <taxon>Strigeidida</taxon>
        <taxon>Schistosomatoidea</taxon>
        <taxon>Schistosomatidae</taxon>
        <taxon>Schistosoma</taxon>
    </lineage>
</organism>
<evidence type="ECO:0000313" key="2">
    <source>
        <dbReference type="Proteomes" id="UP000269396"/>
    </source>
</evidence>
<evidence type="ECO:0000313" key="1">
    <source>
        <dbReference type="EMBL" id="VDP82562.1"/>
    </source>
</evidence>
<name>A0A183Q1I9_9TREM</name>
<accession>A0A183Q1I9</accession>
<dbReference type="EMBL" id="UZAL01044535">
    <property type="protein sequence ID" value="VDP82562.1"/>
    <property type="molecule type" value="Genomic_DNA"/>
</dbReference>